<evidence type="ECO:0000256" key="1">
    <source>
        <dbReference type="ARBA" id="ARBA00004141"/>
    </source>
</evidence>
<dbReference type="EMBL" id="RSDW01000001">
    <property type="protein sequence ID" value="RSL16045.1"/>
    <property type="molecule type" value="Genomic_DNA"/>
</dbReference>
<feature type="transmembrane region" description="Helical" evidence="6">
    <location>
        <begin position="75"/>
        <end position="92"/>
    </location>
</feature>
<keyword evidence="8" id="KW-1185">Reference proteome</keyword>
<keyword evidence="5 6" id="KW-0472">Membrane</keyword>
<proteinExistence type="inferred from homology"/>
<comment type="subcellular location">
    <subcellularLocation>
        <location evidence="1">Membrane</location>
        <topology evidence="1">Multi-pass membrane protein</topology>
    </subcellularLocation>
</comment>
<gene>
    <name evidence="7" type="ORF">EDE15_1554</name>
</gene>
<dbReference type="Pfam" id="PF01594">
    <property type="entry name" value="AI-2E_transport"/>
    <property type="match status" value="1"/>
</dbReference>
<evidence type="ECO:0000256" key="5">
    <source>
        <dbReference type="ARBA" id="ARBA00023136"/>
    </source>
</evidence>
<feature type="transmembrane region" description="Helical" evidence="6">
    <location>
        <begin position="312"/>
        <end position="345"/>
    </location>
</feature>
<protein>
    <submittedName>
        <fullName evidence="7">Putative PurR-regulated permease PerM</fullName>
    </submittedName>
</protein>
<dbReference type="InterPro" id="IPR002549">
    <property type="entry name" value="AI-2E-like"/>
</dbReference>
<dbReference type="PANTHER" id="PTHR21716">
    <property type="entry name" value="TRANSMEMBRANE PROTEIN"/>
    <property type="match status" value="1"/>
</dbReference>
<evidence type="ECO:0000256" key="6">
    <source>
        <dbReference type="SAM" id="Phobius"/>
    </source>
</evidence>
<dbReference type="AlphaFoldDB" id="A0A428MGC7"/>
<accession>A0A428MGC7</accession>
<feature type="transmembrane region" description="Helical" evidence="6">
    <location>
        <begin position="278"/>
        <end position="300"/>
    </location>
</feature>
<feature type="transmembrane region" description="Helical" evidence="6">
    <location>
        <begin position="21"/>
        <end position="54"/>
    </location>
</feature>
<evidence type="ECO:0000256" key="4">
    <source>
        <dbReference type="ARBA" id="ARBA00022989"/>
    </source>
</evidence>
<evidence type="ECO:0000313" key="7">
    <source>
        <dbReference type="EMBL" id="RSL16045.1"/>
    </source>
</evidence>
<evidence type="ECO:0000256" key="2">
    <source>
        <dbReference type="ARBA" id="ARBA00009773"/>
    </source>
</evidence>
<evidence type="ECO:0000256" key="3">
    <source>
        <dbReference type="ARBA" id="ARBA00022692"/>
    </source>
</evidence>
<comment type="similarity">
    <text evidence="2">Belongs to the autoinducer-2 exporter (AI-2E) (TC 2.A.86) family.</text>
</comment>
<feature type="transmembrane region" description="Helical" evidence="6">
    <location>
        <begin position="156"/>
        <end position="178"/>
    </location>
</feature>
<dbReference type="GO" id="GO:0016020">
    <property type="term" value="C:membrane"/>
    <property type="evidence" value="ECO:0007669"/>
    <property type="project" value="UniProtKB-SubCell"/>
</dbReference>
<dbReference type="PANTHER" id="PTHR21716:SF4">
    <property type="entry name" value="TRANSMEMBRANE PROTEIN 245"/>
    <property type="match status" value="1"/>
</dbReference>
<dbReference type="Proteomes" id="UP000269669">
    <property type="component" value="Unassembled WGS sequence"/>
</dbReference>
<keyword evidence="4 6" id="KW-1133">Transmembrane helix</keyword>
<keyword evidence="3 6" id="KW-0812">Transmembrane</keyword>
<name>A0A428MGC7_9BACT</name>
<organism evidence="7 8">
    <name type="scientific">Edaphobacter aggregans</name>
    <dbReference type="NCBI Taxonomy" id="570835"/>
    <lineage>
        <taxon>Bacteria</taxon>
        <taxon>Pseudomonadati</taxon>
        <taxon>Acidobacteriota</taxon>
        <taxon>Terriglobia</taxon>
        <taxon>Terriglobales</taxon>
        <taxon>Acidobacteriaceae</taxon>
        <taxon>Edaphobacter</taxon>
    </lineage>
</organism>
<comment type="caution">
    <text evidence="7">The sequence shown here is derived from an EMBL/GenBank/DDBJ whole genome shotgun (WGS) entry which is preliminary data.</text>
</comment>
<evidence type="ECO:0000313" key="8">
    <source>
        <dbReference type="Proteomes" id="UP000269669"/>
    </source>
</evidence>
<dbReference type="RefSeq" id="WP_260472732.1">
    <property type="nucleotide sequence ID" value="NZ_RSDW01000001.1"/>
</dbReference>
<reference evidence="7 8" key="1">
    <citation type="submission" date="2018-12" db="EMBL/GenBank/DDBJ databases">
        <title>Sequencing of bacterial isolates from soil warming experiment in Harvard Forest, Massachusetts, USA.</title>
        <authorList>
            <person name="Deangelis K."/>
        </authorList>
    </citation>
    <scope>NUCLEOTIDE SEQUENCE [LARGE SCALE GENOMIC DNA]</scope>
    <source>
        <strain evidence="7 8">EB153</strain>
    </source>
</reference>
<sequence>MQMDLHQPAQDTVLKNIWKQITLFLLTFGAVVICFFIIHPFLSAIIGAIVLAVITQRPYKALTRKIKNRNLSSTIALVLVILSVVIPCFFILQDLVQGTTTIIIFLRSDVPQKSLAQFLEAHPTIASDIHIISNNIDLQNTVRTMAAVLGGLLTGFLSYSFSATVQLIILLFILFFLYRDQEMAIAFARSLLPLNEQETDALLTNMSSTINATALGRLVIGLVQGLLAGLAFWVFGVPNTMLWMAVTVIVSILPAVGASIVWVPIALYLGLTGHWGKAALLTAWGTFVVSSIDNFLYPVLVGSKLNQHTVSILLAILGGVVIFGFSGVILGPLAFTIASTLLDIWQARNNNLNPRPPLPQS</sequence>
<feature type="transmembrane region" description="Helical" evidence="6">
    <location>
        <begin position="214"/>
        <end position="235"/>
    </location>
</feature>
<feature type="transmembrane region" description="Helical" evidence="6">
    <location>
        <begin position="241"/>
        <end position="271"/>
    </location>
</feature>